<dbReference type="AlphaFoldDB" id="A0A2L2X751"/>
<accession>A0A2L2X751</accession>
<dbReference type="InterPro" id="IPR011146">
    <property type="entry name" value="HIT-like"/>
</dbReference>
<dbReference type="EMBL" id="BFAV01000016">
    <property type="protein sequence ID" value="GBF32007.1"/>
    <property type="molecule type" value="Genomic_DNA"/>
</dbReference>
<feature type="region of interest" description="Disordered" evidence="4">
    <location>
        <begin position="1"/>
        <end position="26"/>
    </location>
</feature>
<name>A0A2L2X751_9FIRM</name>
<evidence type="ECO:0000256" key="2">
    <source>
        <dbReference type="PIRSR" id="PIRSR601310-3"/>
    </source>
</evidence>
<feature type="domain" description="HIT" evidence="5">
    <location>
        <begin position="24"/>
        <end position="132"/>
    </location>
</feature>
<dbReference type="PANTHER" id="PTHR42997">
    <property type="entry name" value="HIT FAMILY HYDROLASE"/>
    <property type="match status" value="1"/>
</dbReference>
<reference evidence="7" key="1">
    <citation type="submission" date="2018-02" db="EMBL/GenBank/DDBJ databases">
        <title>Genome sequence of Desulfocucumis palustris strain NAW-5.</title>
        <authorList>
            <person name="Watanabe M."/>
            <person name="Kojima H."/>
            <person name="Fukui M."/>
        </authorList>
    </citation>
    <scope>NUCLEOTIDE SEQUENCE [LARGE SCALE GENOMIC DNA]</scope>
    <source>
        <strain evidence="7">NAW-5</strain>
    </source>
</reference>
<dbReference type="OrthoDB" id="9784774at2"/>
<feature type="active site" description="Tele-AMP-histidine intermediate" evidence="1">
    <location>
        <position position="119"/>
    </location>
</feature>
<dbReference type="PRINTS" id="PR00332">
    <property type="entry name" value="HISTRIAD"/>
</dbReference>
<evidence type="ECO:0000256" key="4">
    <source>
        <dbReference type="SAM" id="MobiDB-lite"/>
    </source>
</evidence>
<dbReference type="Proteomes" id="UP000239549">
    <property type="component" value="Unassembled WGS sequence"/>
</dbReference>
<dbReference type="InterPro" id="IPR036265">
    <property type="entry name" value="HIT-like_sf"/>
</dbReference>
<dbReference type="InterPro" id="IPR052908">
    <property type="entry name" value="AP-4-A_phosphorylase"/>
</dbReference>
<keyword evidence="6" id="KW-0378">Hydrolase</keyword>
<dbReference type="GO" id="GO:0016787">
    <property type="term" value="F:hydrolase activity"/>
    <property type="evidence" value="ECO:0007669"/>
    <property type="project" value="UniProtKB-KW"/>
</dbReference>
<feature type="short sequence motif" description="Histidine triad motif" evidence="2 3">
    <location>
        <begin position="117"/>
        <end position="121"/>
    </location>
</feature>
<evidence type="ECO:0000256" key="3">
    <source>
        <dbReference type="PROSITE-ProRule" id="PRU00464"/>
    </source>
</evidence>
<sequence>MKPISRGNKDNTDFRKAPEPAANPACPFCDPGRRGQAVAENGAVIAIKDKYPVTPGHLLIIPRRHTADFFTMTSRELKDAENLIKYLRNKISEDDPTVSGFNIGVNCGEAAGQTITHAHIHLIPRRKGDTESPRGGVRGVIPEKMSY</sequence>
<evidence type="ECO:0000313" key="7">
    <source>
        <dbReference type="Proteomes" id="UP000239549"/>
    </source>
</evidence>
<dbReference type="InterPro" id="IPR001310">
    <property type="entry name" value="Histidine_triad_HIT"/>
</dbReference>
<dbReference type="Gene3D" id="3.30.428.10">
    <property type="entry name" value="HIT-like"/>
    <property type="match status" value="1"/>
</dbReference>
<dbReference type="PANTHER" id="PTHR42997:SF1">
    <property type="entry name" value="AP-4-A PHOSPHORYLASE"/>
    <property type="match status" value="1"/>
</dbReference>
<comment type="caution">
    <text evidence="6">The sequence shown here is derived from an EMBL/GenBank/DDBJ whole genome shotgun (WGS) entry which is preliminary data.</text>
</comment>
<dbReference type="Pfam" id="PF01230">
    <property type="entry name" value="HIT"/>
    <property type="match status" value="1"/>
</dbReference>
<dbReference type="SUPFAM" id="SSF54197">
    <property type="entry name" value="HIT-like"/>
    <property type="match status" value="1"/>
</dbReference>
<keyword evidence="7" id="KW-1185">Reference proteome</keyword>
<evidence type="ECO:0000313" key="6">
    <source>
        <dbReference type="EMBL" id="GBF32007.1"/>
    </source>
</evidence>
<organism evidence="6 7">
    <name type="scientific">Desulfocucumis palustris</name>
    <dbReference type="NCBI Taxonomy" id="1898651"/>
    <lineage>
        <taxon>Bacteria</taxon>
        <taxon>Bacillati</taxon>
        <taxon>Bacillota</taxon>
        <taxon>Clostridia</taxon>
        <taxon>Eubacteriales</taxon>
        <taxon>Desulfocucumaceae</taxon>
        <taxon>Desulfocucumis</taxon>
    </lineage>
</organism>
<feature type="compositionally biased region" description="Basic and acidic residues" evidence="4">
    <location>
        <begin position="7"/>
        <end position="18"/>
    </location>
</feature>
<proteinExistence type="predicted"/>
<dbReference type="PROSITE" id="PS51084">
    <property type="entry name" value="HIT_2"/>
    <property type="match status" value="1"/>
</dbReference>
<evidence type="ECO:0000256" key="1">
    <source>
        <dbReference type="PIRSR" id="PIRSR601310-1"/>
    </source>
</evidence>
<evidence type="ECO:0000259" key="5">
    <source>
        <dbReference type="PROSITE" id="PS51084"/>
    </source>
</evidence>
<protein>
    <submittedName>
        <fullName evidence="6">HIT family hydrolase</fullName>
    </submittedName>
</protein>
<gene>
    <name evidence="6" type="ORF">DCCM_0198</name>
</gene>
<dbReference type="RefSeq" id="WP_104370598.1">
    <property type="nucleotide sequence ID" value="NZ_BFAV01000016.1"/>
</dbReference>